<accession>A0A0N0IU82</accession>
<dbReference type="CDD" id="cd10918">
    <property type="entry name" value="CE4_NodB_like_5s_6s"/>
    <property type="match status" value="1"/>
</dbReference>
<dbReference type="PANTHER" id="PTHR34216">
    <property type="match status" value="1"/>
</dbReference>
<reference evidence="6" key="2">
    <citation type="submission" date="2015-09" db="EMBL/GenBank/DDBJ databases">
        <title>Draft genome sequence of a multidrug-resistant Chryseobacterium indologenes isolate from Malaysia.</title>
        <authorList>
            <person name="Yu C.Y."/>
            <person name="Ang G.Y."/>
            <person name="Chan K.-G."/>
        </authorList>
    </citation>
    <scope>NUCLEOTIDE SEQUENCE [LARGE SCALE GENOMIC DNA]</scope>
    <source>
        <strain evidence="6">CI_885</strain>
    </source>
</reference>
<feature type="domain" description="NodB homology" evidence="4">
    <location>
        <begin position="82"/>
        <end position="248"/>
    </location>
</feature>
<dbReference type="Pfam" id="PF01522">
    <property type="entry name" value="Polysacc_deac_1"/>
    <property type="match status" value="1"/>
</dbReference>
<evidence type="ECO:0000256" key="2">
    <source>
        <dbReference type="ARBA" id="ARBA00022729"/>
    </source>
</evidence>
<evidence type="ECO:0000259" key="4">
    <source>
        <dbReference type="Pfam" id="PF01522"/>
    </source>
</evidence>
<dbReference type="AlphaFoldDB" id="A0A0N0IU82"/>
<dbReference type="PATRIC" id="fig|253.9.peg.1935"/>
<name>A0A0N0IU82_CHRID</name>
<dbReference type="InterPro" id="IPR051398">
    <property type="entry name" value="Polysacch_Deacetylase"/>
</dbReference>
<dbReference type="PANTHER" id="PTHR34216:SF3">
    <property type="entry name" value="POLY-BETA-1,6-N-ACETYL-D-GLUCOSAMINE N-DEACETYLASE"/>
    <property type="match status" value="1"/>
</dbReference>
<evidence type="ECO:0000313" key="5">
    <source>
        <dbReference type="EMBL" id="KPE49421.1"/>
    </source>
</evidence>
<sequence>MKDKIINLLAAFESGNLGKSFPLEYCLPVYHCISDEVLPHVKHIIRYKNTRQFEEDLDFLSKNFQFVDWSEFKDFVKGNFKPKKKIALLTFDDGFRDFYETVVPILERKGIYACNFINPAFIDNKDLMFRCKASLIVDTVEKKKTLNPEIYPLLSLEELEREAVKQQVLKIQYNEREVLNQLAEKLEIDFTEYLKEHQPYLRTEQLKILTQKGFGISSHSWDHPLYHKLALGDQLETTRRTFNYLKENCFLYESFAFPFTDFGVSKNFFEELFKNEEVFCSFGCAGIKLDSEVRNFQRIPMETGNGAEKILKGETAYFKMKKLIHKNIIVRK</sequence>
<dbReference type="GO" id="GO:0016810">
    <property type="term" value="F:hydrolase activity, acting on carbon-nitrogen (but not peptide) bonds"/>
    <property type="evidence" value="ECO:0007669"/>
    <property type="project" value="InterPro"/>
</dbReference>
<dbReference type="GO" id="GO:0005975">
    <property type="term" value="P:carbohydrate metabolic process"/>
    <property type="evidence" value="ECO:0007669"/>
    <property type="project" value="InterPro"/>
</dbReference>
<protein>
    <recommendedName>
        <fullName evidence="4">NodB homology domain-containing protein</fullName>
    </recommendedName>
</protein>
<dbReference type="EMBL" id="LJOD01000018">
    <property type="protein sequence ID" value="KPE49421.1"/>
    <property type="molecule type" value="Genomic_DNA"/>
</dbReference>
<dbReference type="OrthoDB" id="1446101at2"/>
<feature type="coiled-coil region" evidence="3">
    <location>
        <begin position="156"/>
        <end position="196"/>
    </location>
</feature>
<dbReference type="InterPro" id="IPR011330">
    <property type="entry name" value="Glyco_hydro/deAcase_b/a-brl"/>
</dbReference>
<keyword evidence="2" id="KW-0732">Signal</keyword>
<keyword evidence="3" id="KW-0175">Coiled coil</keyword>
<dbReference type="Proteomes" id="UP000037953">
    <property type="component" value="Unassembled WGS sequence"/>
</dbReference>
<organism evidence="5 6">
    <name type="scientific">Chryseobacterium indologenes</name>
    <name type="common">Flavobacterium indologenes</name>
    <dbReference type="NCBI Taxonomy" id="253"/>
    <lineage>
        <taxon>Bacteria</taxon>
        <taxon>Pseudomonadati</taxon>
        <taxon>Bacteroidota</taxon>
        <taxon>Flavobacteriia</taxon>
        <taxon>Flavobacteriales</taxon>
        <taxon>Weeksellaceae</taxon>
        <taxon>Chryseobacterium group</taxon>
        <taxon>Chryseobacterium</taxon>
    </lineage>
</organism>
<reference evidence="5 6" key="1">
    <citation type="journal article" date="2015" name="Genom Data">
        <title>Draft genome sequence of a multidrug-resistant Chryseobacterium indologenes isolate from Malaysia.</title>
        <authorList>
            <person name="Yu C.Y."/>
            <person name="Ang G.Y."/>
            <person name="Cheng H.J."/>
            <person name="Cheong Y.M."/>
            <person name="Yin W.F."/>
            <person name="Chan K.G."/>
        </authorList>
    </citation>
    <scope>NUCLEOTIDE SEQUENCE [LARGE SCALE GENOMIC DNA]</scope>
    <source>
        <strain evidence="5 6">CI_885</strain>
    </source>
</reference>
<comment type="caution">
    <text evidence="5">The sequence shown here is derived from an EMBL/GenBank/DDBJ whole genome shotgun (WGS) entry which is preliminary data.</text>
</comment>
<gene>
    <name evidence="5" type="ORF">AOB46_19805</name>
</gene>
<proteinExistence type="predicted"/>
<dbReference type="InterPro" id="IPR002509">
    <property type="entry name" value="NODB_dom"/>
</dbReference>
<evidence type="ECO:0000256" key="1">
    <source>
        <dbReference type="ARBA" id="ARBA00004613"/>
    </source>
</evidence>
<dbReference type="Gene3D" id="3.20.20.370">
    <property type="entry name" value="Glycoside hydrolase/deacetylase"/>
    <property type="match status" value="1"/>
</dbReference>
<evidence type="ECO:0000256" key="3">
    <source>
        <dbReference type="SAM" id="Coils"/>
    </source>
</evidence>
<dbReference type="RefSeq" id="WP_062702631.1">
    <property type="nucleotide sequence ID" value="NZ_LJOD01000018.1"/>
</dbReference>
<comment type="subcellular location">
    <subcellularLocation>
        <location evidence="1">Secreted</location>
    </subcellularLocation>
</comment>
<dbReference type="SUPFAM" id="SSF88713">
    <property type="entry name" value="Glycoside hydrolase/deacetylase"/>
    <property type="match status" value="1"/>
</dbReference>
<dbReference type="GO" id="GO:0005576">
    <property type="term" value="C:extracellular region"/>
    <property type="evidence" value="ECO:0007669"/>
    <property type="project" value="UniProtKB-SubCell"/>
</dbReference>
<evidence type="ECO:0000313" key="6">
    <source>
        <dbReference type="Proteomes" id="UP000037953"/>
    </source>
</evidence>